<dbReference type="Proteomes" id="UP001162131">
    <property type="component" value="Unassembled WGS sequence"/>
</dbReference>
<dbReference type="CDD" id="cd00060">
    <property type="entry name" value="FHA"/>
    <property type="match status" value="2"/>
</dbReference>
<evidence type="ECO:0000259" key="1">
    <source>
        <dbReference type="PROSITE" id="PS50006"/>
    </source>
</evidence>
<dbReference type="PANTHER" id="PTHR46210">
    <property type="entry name" value="FHA DOMAIN-CONTAINING PROTEIN"/>
    <property type="match status" value="1"/>
</dbReference>
<dbReference type="PANTHER" id="PTHR46210:SF1">
    <property type="entry name" value="FHA DOMAIN-CONTAINING PROTEIN"/>
    <property type="match status" value="1"/>
</dbReference>
<dbReference type="SUPFAM" id="SSF49879">
    <property type="entry name" value="SMAD/FHA domain"/>
    <property type="match status" value="2"/>
</dbReference>
<keyword evidence="3" id="KW-1185">Reference proteome</keyword>
<proteinExistence type="predicted"/>
<dbReference type="Pfam" id="PF00498">
    <property type="entry name" value="FHA"/>
    <property type="match status" value="1"/>
</dbReference>
<protein>
    <recommendedName>
        <fullName evidence="1">FHA domain-containing protein</fullName>
    </recommendedName>
</protein>
<gene>
    <name evidence="2" type="ORF">BSTOLATCC_MIC65253</name>
</gene>
<evidence type="ECO:0000313" key="3">
    <source>
        <dbReference type="Proteomes" id="UP001162131"/>
    </source>
</evidence>
<evidence type="ECO:0000313" key="2">
    <source>
        <dbReference type="EMBL" id="CAG9335936.1"/>
    </source>
</evidence>
<dbReference type="InterPro" id="IPR008984">
    <property type="entry name" value="SMAD_FHA_dom_sf"/>
</dbReference>
<organism evidence="2 3">
    <name type="scientific">Blepharisma stoltei</name>
    <dbReference type="NCBI Taxonomy" id="1481888"/>
    <lineage>
        <taxon>Eukaryota</taxon>
        <taxon>Sar</taxon>
        <taxon>Alveolata</taxon>
        <taxon>Ciliophora</taxon>
        <taxon>Postciliodesmatophora</taxon>
        <taxon>Heterotrichea</taxon>
        <taxon>Heterotrichida</taxon>
        <taxon>Blepharismidae</taxon>
        <taxon>Blepharisma</taxon>
    </lineage>
</organism>
<reference evidence="2" key="1">
    <citation type="submission" date="2021-09" db="EMBL/GenBank/DDBJ databases">
        <authorList>
            <consortium name="AG Swart"/>
            <person name="Singh M."/>
            <person name="Singh A."/>
            <person name="Seah K."/>
            <person name="Emmerich C."/>
        </authorList>
    </citation>
    <scope>NUCLEOTIDE SEQUENCE</scope>
    <source>
        <strain evidence="2">ATCC30299</strain>
    </source>
</reference>
<dbReference type="SMART" id="SM00240">
    <property type="entry name" value="FHA"/>
    <property type="match status" value="2"/>
</dbReference>
<feature type="domain" description="FHA" evidence="1">
    <location>
        <begin position="241"/>
        <end position="298"/>
    </location>
</feature>
<accession>A0AAU9KCF6</accession>
<comment type="caution">
    <text evidence="2">The sequence shown here is derived from an EMBL/GenBank/DDBJ whole genome shotgun (WGS) entry which is preliminary data.</text>
</comment>
<name>A0AAU9KCF6_9CILI</name>
<feature type="domain" description="FHA" evidence="1">
    <location>
        <begin position="40"/>
        <end position="86"/>
    </location>
</feature>
<dbReference type="AlphaFoldDB" id="A0AAU9KCF6"/>
<dbReference type="PROSITE" id="PS50006">
    <property type="entry name" value="FHA_DOMAIN"/>
    <property type="match status" value="2"/>
</dbReference>
<dbReference type="InterPro" id="IPR000253">
    <property type="entry name" value="FHA_dom"/>
</dbReference>
<sequence>MAESLKITITNNLKNALVERYEVASKGLRGSRRDEKDGILKIGRGISDEWGNAINDICLSSDDSAISRKHCELEYQFGFKGTIPLNFFNFLLARLPKNESRSVWYNLPIEICILIFEFFKEPTGFYAKDLGSKFGTFIRIGDEGVVLKSNYGFRIGESAEFSILECQYTHIDYTDRFFRGISRGEKVLIHQDYVQYVDMDRSDYPADEKPGFPYLDIRIKDDSTTKERWFKVIATEKKSVFTIGRSEEADMPIDQSSKMVSRIQCVLIYSLKDQEWRLTDGDGANKSSNGTWLNLQYYQEQNPLGTLKPKSMKLALPNKCEMRISQQFLTFELTKNNHDAKKEITLKKRV</sequence>
<dbReference type="EMBL" id="CAJZBQ010000063">
    <property type="protein sequence ID" value="CAG9335936.1"/>
    <property type="molecule type" value="Genomic_DNA"/>
</dbReference>
<dbReference type="Gene3D" id="2.60.200.20">
    <property type="match status" value="2"/>
</dbReference>